<dbReference type="RefSeq" id="WP_087482454.1">
    <property type="nucleotide sequence ID" value="NZ_AP024883.1"/>
</dbReference>
<protein>
    <submittedName>
        <fullName evidence="8 9">Protease TldD</fullName>
        <ecNumber evidence="8">3.4.24.-</ecNumber>
    </submittedName>
</protein>
<dbReference type="InterPro" id="IPR051463">
    <property type="entry name" value="Peptidase_U62_metallo"/>
</dbReference>
<dbReference type="NCBIfam" id="NF008006">
    <property type="entry name" value="PRK10735.1"/>
    <property type="match status" value="1"/>
</dbReference>
<keyword evidence="4 8" id="KW-0482">Metalloprotease</keyword>
<dbReference type="Pfam" id="PF19289">
    <property type="entry name" value="PmbA_TldD_3rd"/>
    <property type="match status" value="1"/>
</dbReference>
<dbReference type="EMBL" id="FXXI01000010">
    <property type="protein sequence ID" value="SMS02444.1"/>
    <property type="molecule type" value="Genomic_DNA"/>
</dbReference>
<dbReference type="GO" id="GO:0005829">
    <property type="term" value="C:cytosol"/>
    <property type="evidence" value="ECO:0007669"/>
    <property type="project" value="TreeGrafter"/>
</dbReference>
<reference evidence="8 11" key="2">
    <citation type="submission" date="2023-11" db="EMBL/GenBank/DDBJ databases">
        <title>Plant-associative lifestyle of Vibrio porteresiae and its evolutionary dynamics.</title>
        <authorList>
            <person name="Rameshkumar N."/>
            <person name="Kirti K."/>
        </authorList>
    </citation>
    <scope>NUCLEOTIDE SEQUENCE [LARGE SCALE GENOMIC DNA]</scope>
    <source>
        <strain evidence="8 11">MSSRF38</strain>
    </source>
</reference>
<dbReference type="Gene3D" id="3.30.2290.10">
    <property type="entry name" value="PmbA/TldD superfamily"/>
    <property type="match status" value="1"/>
</dbReference>
<evidence type="ECO:0000256" key="4">
    <source>
        <dbReference type="ARBA" id="ARBA00023049"/>
    </source>
</evidence>
<name>A0A1Y6IXR4_9VIBR</name>
<dbReference type="AlphaFoldDB" id="A0A1Y6IXR4"/>
<dbReference type="EC" id="3.4.24.-" evidence="8"/>
<keyword evidence="3 8" id="KW-0378">Hydrolase</keyword>
<dbReference type="InterPro" id="IPR025502">
    <property type="entry name" value="TldD"/>
</dbReference>
<evidence type="ECO:0000313" key="10">
    <source>
        <dbReference type="Proteomes" id="UP000196125"/>
    </source>
</evidence>
<evidence type="ECO:0000259" key="6">
    <source>
        <dbReference type="Pfam" id="PF19289"/>
    </source>
</evidence>
<reference evidence="9 10" key="1">
    <citation type="submission" date="2017-05" db="EMBL/GenBank/DDBJ databases">
        <authorList>
            <person name="Song R."/>
            <person name="Chenine A.L."/>
            <person name="Ruprecht R.M."/>
        </authorList>
    </citation>
    <scope>NUCLEOTIDE SEQUENCE [LARGE SCALE GENOMIC DNA]</scope>
    <source>
        <strain evidence="9 10">CECT 7927</strain>
    </source>
</reference>
<proteinExistence type="inferred from homology"/>
<dbReference type="OrthoDB" id="9803213at2"/>
<evidence type="ECO:0000256" key="1">
    <source>
        <dbReference type="ARBA" id="ARBA00005836"/>
    </source>
</evidence>
<dbReference type="InterPro" id="IPR035068">
    <property type="entry name" value="TldD/PmbA_N"/>
</dbReference>
<feature type="domain" description="Metalloprotease TldD/E N-terminal" evidence="5">
    <location>
        <begin position="36"/>
        <end position="97"/>
    </location>
</feature>
<gene>
    <name evidence="8" type="primary">tldD</name>
    <name evidence="8" type="ORF">SBX37_03780</name>
    <name evidence="9" type="ORF">VIM7927_03768</name>
</gene>
<dbReference type="Pfam" id="PF01523">
    <property type="entry name" value="PmbA_TldD_1st"/>
    <property type="match status" value="1"/>
</dbReference>
<evidence type="ECO:0000313" key="9">
    <source>
        <dbReference type="EMBL" id="SMS02444.1"/>
    </source>
</evidence>
<evidence type="ECO:0000256" key="3">
    <source>
        <dbReference type="ARBA" id="ARBA00022801"/>
    </source>
</evidence>
<dbReference type="PIRSF" id="PIRSF004919">
    <property type="entry name" value="TldD"/>
    <property type="match status" value="1"/>
</dbReference>
<keyword evidence="11" id="KW-1185">Reference proteome</keyword>
<feature type="domain" description="Metalloprotease TldD/E central" evidence="7">
    <location>
        <begin position="127"/>
        <end position="240"/>
    </location>
</feature>
<dbReference type="PANTHER" id="PTHR30624:SF4">
    <property type="entry name" value="METALLOPROTEASE TLDD"/>
    <property type="match status" value="1"/>
</dbReference>
<dbReference type="Proteomes" id="UP001283366">
    <property type="component" value="Unassembled WGS sequence"/>
</dbReference>
<comment type="similarity">
    <text evidence="1">Belongs to the peptidase U62 family.</text>
</comment>
<dbReference type="GO" id="GO:0006508">
    <property type="term" value="P:proteolysis"/>
    <property type="evidence" value="ECO:0007669"/>
    <property type="project" value="UniProtKB-KW"/>
</dbReference>
<dbReference type="InterPro" id="IPR045570">
    <property type="entry name" value="Metalloprtase-TldD/E_cen_dom"/>
</dbReference>
<dbReference type="Proteomes" id="UP000196125">
    <property type="component" value="Unassembled WGS sequence"/>
</dbReference>
<dbReference type="SUPFAM" id="SSF111283">
    <property type="entry name" value="Putative modulator of DNA gyrase, PmbA/TldD"/>
    <property type="match status" value="1"/>
</dbReference>
<evidence type="ECO:0000313" key="8">
    <source>
        <dbReference type="EMBL" id="MDW6002009.1"/>
    </source>
</evidence>
<dbReference type="GO" id="GO:0008237">
    <property type="term" value="F:metallopeptidase activity"/>
    <property type="evidence" value="ECO:0007669"/>
    <property type="project" value="UniProtKB-KW"/>
</dbReference>
<dbReference type="Pfam" id="PF19290">
    <property type="entry name" value="PmbA_TldD_2nd"/>
    <property type="match status" value="1"/>
</dbReference>
<feature type="domain" description="Metalloprotease TldD/E C-terminal" evidence="6">
    <location>
        <begin position="248"/>
        <end position="481"/>
    </location>
</feature>
<accession>A0A1Y6IXR4</accession>
<dbReference type="InterPro" id="IPR036059">
    <property type="entry name" value="TldD/PmbA_sf"/>
</dbReference>
<evidence type="ECO:0000313" key="11">
    <source>
        <dbReference type="Proteomes" id="UP001283366"/>
    </source>
</evidence>
<dbReference type="InterPro" id="IPR045569">
    <property type="entry name" value="Metalloprtase-TldD/E_C"/>
</dbReference>
<keyword evidence="2 9" id="KW-0645">Protease</keyword>
<organism evidence="9 10">
    <name type="scientific">Vibrio mangrovi</name>
    <dbReference type="NCBI Taxonomy" id="474394"/>
    <lineage>
        <taxon>Bacteria</taxon>
        <taxon>Pseudomonadati</taxon>
        <taxon>Pseudomonadota</taxon>
        <taxon>Gammaproteobacteria</taxon>
        <taxon>Vibrionales</taxon>
        <taxon>Vibrionaceae</taxon>
        <taxon>Vibrio</taxon>
    </lineage>
</organism>
<evidence type="ECO:0000259" key="7">
    <source>
        <dbReference type="Pfam" id="PF19290"/>
    </source>
</evidence>
<evidence type="ECO:0000256" key="2">
    <source>
        <dbReference type="ARBA" id="ARBA00022670"/>
    </source>
</evidence>
<dbReference type="EMBL" id="JAWRCO010000001">
    <property type="protein sequence ID" value="MDW6002009.1"/>
    <property type="molecule type" value="Genomic_DNA"/>
</dbReference>
<evidence type="ECO:0000259" key="5">
    <source>
        <dbReference type="Pfam" id="PF01523"/>
    </source>
</evidence>
<dbReference type="PANTHER" id="PTHR30624">
    <property type="entry name" value="UNCHARACTERIZED PROTEIN TLDD AND PMBA"/>
    <property type="match status" value="1"/>
</dbReference>
<dbReference type="InterPro" id="IPR002510">
    <property type="entry name" value="Metalloprtase-TldD/E_N"/>
</dbReference>
<sequence length="483" mass="52075">MTIERIEEALLHPTGLSEQFIERTLSNMMTRQIDYADLYFQSSWHESLVLEDGLIKDGSFNIDRGVGVRAVSGEKTGFAYSDQLTEEALQQSATAARGITRQGQTGQHQVRSFSRSNIQDYYGMCNPLDSWQKQQKTTLLKELDAYIRTREPLIQEVSISLSGVYDQVLIAATDGTYAGDIRPLVRLSISVLAQKGDRRERGSAGGGGRVGYDYFLADSNGVSVAYEFADEAIRQAMVNLEAVAAPAGTMPVVLGAGWPGVLLHEAVGHGLEGDFNRKGSSVFSGKVGQKVTSDLCTIVDDGTLKDRRGSLNIDDEGVRGQYNVLIENGVLKGYMQDKLNARLMGTSPTGNGRRESYAHLPMPRMTNTYMLPGQHTPEEIIATVEKGVYAPNFGGGQVDITSGKFVFSASEAYLIEKGKITRPIKGATLIGSGIEAMQQVSMVGNDLQIDKGVGVCGKSGQSLPVGVGQPTLKLDAITVGGTD</sequence>